<sequence>MWSVASGTIVVPCAVLGTKMGELGACRREGGSEKCGKACRRHARCGALACGIESGVLAASDRGCVARRRTMRLDSAWSEGGEAALCDNYNID</sequence>
<organism evidence="1 2">
    <name type="scientific">Pandoraea pulmonicola</name>
    <dbReference type="NCBI Taxonomy" id="93221"/>
    <lineage>
        <taxon>Bacteria</taxon>
        <taxon>Pseudomonadati</taxon>
        <taxon>Pseudomonadota</taxon>
        <taxon>Betaproteobacteria</taxon>
        <taxon>Burkholderiales</taxon>
        <taxon>Burkholderiaceae</taxon>
        <taxon>Pandoraea</taxon>
    </lineage>
</organism>
<evidence type="ECO:0000313" key="1">
    <source>
        <dbReference type="EMBL" id="AJC21654.1"/>
    </source>
</evidence>
<protein>
    <submittedName>
        <fullName evidence="1">Uncharacterized protein</fullName>
    </submittedName>
</protein>
<keyword evidence="2" id="KW-1185">Reference proteome</keyword>
<reference evidence="1" key="1">
    <citation type="submission" date="2016-11" db="EMBL/GenBank/DDBJ databases">
        <title>Complete Genome Sequencing of Pandoraea pulmonicola DSM 16583.</title>
        <authorList>
            <person name="Chan K.-G."/>
        </authorList>
    </citation>
    <scope>NUCLEOTIDE SEQUENCE</scope>
    <source>
        <strain evidence="1">DSM 16583</strain>
    </source>
</reference>
<gene>
    <name evidence="1" type="ORF">RO07_16315</name>
</gene>
<evidence type="ECO:0000313" key="2">
    <source>
        <dbReference type="Proteomes" id="UP000035086"/>
    </source>
</evidence>
<name>A0ABM5S1N8_PANPU</name>
<dbReference type="EMBL" id="CP010310">
    <property type="protein sequence ID" value="AJC21654.1"/>
    <property type="molecule type" value="Genomic_DNA"/>
</dbReference>
<dbReference type="Proteomes" id="UP000035086">
    <property type="component" value="Chromosome"/>
</dbReference>
<accession>A0ABM5S1N8</accession>
<proteinExistence type="predicted"/>